<feature type="domain" description="Ketoreductase" evidence="5">
    <location>
        <begin position="59"/>
        <end position="275"/>
    </location>
</feature>
<keyword evidence="2 6" id="KW-0560">Oxidoreductase</keyword>
<proteinExistence type="inferred from homology"/>
<gene>
    <name evidence="6" type="ORF">MB901379_04382</name>
</gene>
<dbReference type="PRINTS" id="PR00080">
    <property type="entry name" value="SDRFAMILY"/>
</dbReference>
<dbReference type="PANTHER" id="PTHR45024">
    <property type="entry name" value="DEHYDROGENASES, SHORT CHAIN"/>
    <property type="match status" value="1"/>
</dbReference>
<name>A0A3S4BZN1_9MYCO</name>
<evidence type="ECO:0000259" key="5">
    <source>
        <dbReference type="SMART" id="SM00822"/>
    </source>
</evidence>
<dbReference type="GO" id="GO:0016491">
    <property type="term" value="F:oxidoreductase activity"/>
    <property type="evidence" value="ECO:0007669"/>
    <property type="project" value="UniProtKB-KW"/>
</dbReference>
<dbReference type="PROSITE" id="PS00061">
    <property type="entry name" value="ADH_SHORT"/>
    <property type="match status" value="1"/>
</dbReference>
<evidence type="ECO:0000313" key="6">
    <source>
        <dbReference type="EMBL" id="VDM90773.1"/>
    </source>
</evidence>
<dbReference type="EC" id="1.1.1.-" evidence="6"/>
<dbReference type="Proteomes" id="UP000269998">
    <property type="component" value="Chromosome"/>
</dbReference>
<dbReference type="OrthoDB" id="9808187at2"/>
<dbReference type="InterPro" id="IPR057326">
    <property type="entry name" value="KR_dom"/>
</dbReference>
<organism evidence="6 7">
    <name type="scientific">Mycobacterium basiliense</name>
    <dbReference type="NCBI Taxonomy" id="2094119"/>
    <lineage>
        <taxon>Bacteria</taxon>
        <taxon>Bacillati</taxon>
        <taxon>Actinomycetota</taxon>
        <taxon>Actinomycetes</taxon>
        <taxon>Mycobacteriales</taxon>
        <taxon>Mycobacteriaceae</taxon>
        <taxon>Mycobacterium</taxon>
    </lineage>
</organism>
<evidence type="ECO:0000256" key="1">
    <source>
        <dbReference type="ARBA" id="ARBA00006484"/>
    </source>
</evidence>
<evidence type="ECO:0000313" key="7">
    <source>
        <dbReference type="Proteomes" id="UP000269998"/>
    </source>
</evidence>
<dbReference type="NCBIfam" id="NF005862">
    <property type="entry name" value="PRK07792.1"/>
    <property type="match status" value="1"/>
</dbReference>
<dbReference type="KEGG" id="mbai:MB901379_04382"/>
<evidence type="ECO:0000256" key="3">
    <source>
        <dbReference type="RuleBase" id="RU000363"/>
    </source>
</evidence>
<dbReference type="InterPro" id="IPR051687">
    <property type="entry name" value="Peroxisomal_Beta-Oxidation"/>
</dbReference>
<dbReference type="PANTHER" id="PTHR45024:SF2">
    <property type="entry name" value="SCP2 DOMAIN-CONTAINING PROTEIN"/>
    <property type="match status" value="1"/>
</dbReference>
<accession>A0A3S4BZN1</accession>
<evidence type="ECO:0000256" key="4">
    <source>
        <dbReference type="SAM" id="MobiDB-lite"/>
    </source>
</evidence>
<dbReference type="PRINTS" id="PR00081">
    <property type="entry name" value="GDHRDH"/>
</dbReference>
<keyword evidence="7" id="KW-1185">Reference proteome</keyword>
<sequence length="351" mass="35984">MSTRRPVARGLGRSGADWAGPGNLDPATVPDSAASLGYPETRGIHKLTSSTNATDLSGRVAVVTGAAAGLGRAEAVGLARLGATVVVNDIRTALDASDVIDEISAAGAKAVAVAGDVSQRATADELIASAEGLGGLDIVVNNAGITRDRMLFNMTDEDWDQVIAVHLRGHFLLTRNAATYWRAKAKGTTDGSIYGRLINTSSEAGLMGPVGQANYGAAKAGITALTLSAARALGRYGVCANAICPRARTAMTADVFGAAPDIGEGEVDPLSPEHVVTLVQFLASPGAAEVNGQLFIVYGPQVTLVSAPSVEHRFSADGPAWEATQLSATLHDYFAGRDADLNFAATGLMAN</sequence>
<dbReference type="Pfam" id="PF00106">
    <property type="entry name" value="adh_short"/>
    <property type="match status" value="1"/>
</dbReference>
<evidence type="ECO:0000256" key="2">
    <source>
        <dbReference type="ARBA" id="ARBA00023002"/>
    </source>
</evidence>
<dbReference type="EMBL" id="LR130759">
    <property type="protein sequence ID" value="VDM90773.1"/>
    <property type="molecule type" value="Genomic_DNA"/>
</dbReference>
<protein>
    <submittedName>
        <fullName evidence="6">Short-chain type dehydrogenase/reductase</fullName>
        <ecNumber evidence="6">1.1.1.-</ecNumber>
    </submittedName>
</protein>
<dbReference type="InterPro" id="IPR002347">
    <property type="entry name" value="SDR_fam"/>
</dbReference>
<dbReference type="SUPFAM" id="SSF51735">
    <property type="entry name" value="NAD(P)-binding Rossmann-fold domains"/>
    <property type="match status" value="1"/>
</dbReference>
<reference evidence="7" key="1">
    <citation type="submission" date="2018-02" db="EMBL/GenBank/DDBJ databases">
        <authorList>
            <person name="Seth-Smith MB H."/>
            <person name="Seth-Smith H."/>
        </authorList>
    </citation>
    <scope>NUCLEOTIDE SEQUENCE [LARGE SCALE GENOMIC DNA]</scope>
</reference>
<comment type="similarity">
    <text evidence="1 3">Belongs to the short-chain dehydrogenases/reductases (SDR) family.</text>
</comment>
<feature type="region of interest" description="Disordered" evidence="4">
    <location>
        <begin position="1"/>
        <end position="30"/>
    </location>
</feature>
<dbReference type="InterPro" id="IPR036291">
    <property type="entry name" value="NAD(P)-bd_dom_sf"/>
</dbReference>
<dbReference type="SMART" id="SM00822">
    <property type="entry name" value="PKS_KR"/>
    <property type="match status" value="1"/>
</dbReference>
<dbReference type="AlphaFoldDB" id="A0A3S4BZN1"/>
<dbReference type="Gene3D" id="3.40.50.720">
    <property type="entry name" value="NAD(P)-binding Rossmann-like Domain"/>
    <property type="match status" value="1"/>
</dbReference>
<dbReference type="InterPro" id="IPR020904">
    <property type="entry name" value="Sc_DH/Rdtase_CS"/>
</dbReference>